<evidence type="ECO:0000313" key="3">
    <source>
        <dbReference type="EMBL" id="EAR97779.2"/>
    </source>
</evidence>
<feature type="transmembrane region" description="Helical" evidence="2">
    <location>
        <begin position="27"/>
        <end position="48"/>
    </location>
</feature>
<feature type="transmembrane region" description="Helical" evidence="2">
    <location>
        <begin position="305"/>
        <end position="323"/>
    </location>
</feature>
<sequence length="686" mass="79916">MIYSRLDLFSSQFSFNTGNHQNRRGTLFGTILSLCVFIITISYFIYIIQQYTNNQIEPTFRSQSFINNDLIEVPLSSDLVGFRFENGNVNQQQLSTNKTYIVYQAFFFYNSPNNNQFIPLDVIDCTNPDLLGFKCLDFNKVSNYTLSLDTKQNQKSSIQIFTYGCLDIDSLKTTIPDNCAEQTEIDQMINSINSVLRYKLYTSQYNTTSQSMQVNYRNAYVYTIASQSIITQLKTQKQNTSIKQGLIVQSQSSFSSPIQYSQQDLGYDRQYALNNVGGGAYNVALLLIDEIVQQIQIQYPTLPQVFALVNSIFTLMMFLGIFGRMISQNSIQKDFFLLFLKNIYQDNYLQILKKINIQQKQKKDISNQDDLDEQKQQNDIDKKEDQERDYDKVIFVPTFNNKQKVSLELEQQDNMTQNNYISISLNNDNNLKKTQNLQNNQVTPIQTYADQKFQEKQNSSRNTFSETDFVAQGVFTSKQKSLQKDLISPTFSQNTSFIKTNFNRQSYQSSQYAKEKIQLQSDKNQIKLIEDLKAIHNTSNQKAIYDEMFNINFLKKEQIKDLQSIQFQKIQYQIKKELNILNFLKDIIMLKKAVMMLLTKEQLAALQIVGCSSSFLELNLSNEDLNIEELEKSKRISHYEIQYAILQSHRIQQQQIENFIQRSNQNEEMSIVDKRILSSIKKCHQI</sequence>
<keyword evidence="2" id="KW-0812">Transmembrane</keyword>
<dbReference type="AlphaFoldDB" id="Q23MR3"/>
<evidence type="ECO:0000256" key="2">
    <source>
        <dbReference type="SAM" id="Phobius"/>
    </source>
</evidence>
<dbReference type="HOGENOM" id="CLU_013044_1_0_1"/>
<dbReference type="EMBL" id="GG662658">
    <property type="protein sequence ID" value="EAR97779.2"/>
    <property type="molecule type" value="Genomic_DNA"/>
</dbReference>
<organism evidence="3 4">
    <name type="scientific">Tetrahymena thermophila (strain SB210)</name>
    <dbReference type="NCBI Taxonomy" id="312017"/>
    <lineage>
        <taxon>Eukaryota</taxon>
        <taxon>Sar</taxon>
        <taxon>Alveolata</taxon>
        <taxon>Ciliophora</taxon>
        <taxon>Intramacronucleata</taxon>
        <taxon>Oligohymenophorea</taxon>
        <taxon>Hymenostomatida</taxon>
        <taxon>Tetrahymenina</taxon>
        <taxon>Tetrahymenidae</taxon>
        <taxon>Tetrahymena</taxon>
    </lineage>
</organism>
<dbReference type="OrthoDB" id="302623at2759"/>
<proteinExistence type="predicted"/>
<feature type="region of interest" description="Disordered" evidence="1">
    <location>
        <begin position="363"/>
        <end position="386"/>
    </location>
</feature>
<dbReference type="eggNOG" id="ENOG502T0U3">
    <property type="taxonomic scope" value="Eukaryota"/>
</dbReference>
<dbReference type="GeneID" id="7841392"/>
<name>Q23MR3_TETTS</name>
<feature type="compositionally biased region" description="Basic and acidic residues" evidence="1">
    <location>
        <begin position="373"/>
        <end position="386"/>
    </location>
</feature>
<dbReference type="KEGG" id="tet:TTHERM_00954010"/>
<evidence type="ECO:0000313" key="4">
    <source>
        <dbReference type="Proteomes" id="UP000009168"/>
    </source>
</evidence>
<keyword evidence="2" id="KW-0472">Membrane</keyword>
<dbReference type="Proteomes" id="UP000009168">
    <property type="component" value="Unassembled WGS sequence"/>
</dbReference>
<keyword evidence="4" id="KW-1185">Reference proteome</keyword>
<dbReference type="InParanoid" id="Q23MR3"/>
<accession>Q23MR3</accession>
<evidence type="ECO:0000256" key="1">
    <source>
        <dbReference type="SAM" id="MobiDB-lite"/>
    </source>
</evidence>
<protein>
    <submittedName>
        <fullName evidence="3">AMP-binding enzyme family protein</fullName>
    </submittedName>
</protein>
<dbReference type="RefSeq" id="XP_001018024.2">
    <property type="nucleotide sequence ID" value="XM_001018024.2"/>
</dbReference>
<gene>
    <name evidence="3" type="ORF">TTHERM_00954010</name>
</gene>
<keyword evidence="2" id="KW-1133">Transmembrane helix</keyword>
<reference evidence="4" key="1">
    <citation type="journal article" date="2006" name="PLoS Biol.">
        <title>Macronuclear genome sequence of the ciliate Tetrahymena thermophila, a model eukaryote.</title>
        <authorList>
            <person name="Eisen J.A."/>
            <person name="Coyne R.S."/>
            <person name="Wu M."/>
            <person name="Wu D."/>
            <person name="Thiagarajan M."/>
            <person name="Wortman J.R."/>
            <person name="Badger J.H."/>
            <person name="Ren Q."/>
            <person name="Amedeo P."/>
            <person name="Jones K.M."/>
            <person name="Tallon L.J."/>
            <person name="Delcher A.L."/>
            <person name="Salzberg S.L."/>
            <person name="Silva J.C."/>
            <person name="Haas B.J."/>
            <person name="Majoros W.H."/>
            <person name="Farzad M."/>
            <person name="Carlton J.M."/>
            <person name="Smith R.K. Jr."/>
            <person name="Garg J."/>
            <person name="Pearlman R.E."/>
            <person name="Karrer K.M."/>
            <person name="Sun L."/>
            <person name="Manning G."/>
            <person name="Elde N.C."/>
            <person name="Turkewitz A.P."/>
            <person name="Asai D.J."/>
            <person name="Wilkes D.E."/>
            <person name="Wang Y."/>
            <person name="Cai H."/>
            <person name="Collins K."/>
            <person name="Stewart B.A."/>
            <person name="Lee S.R."/>
            <person name="Wilamowska K."/>
            <person name="Weinberg Z."/>
            <person name="Ruzzo W.L."/>
            <person name="Wloga D."/>
            <person name="Gaertig J."/>
            <person name="Frankel J."/>
            <person name="Tsao C.-C."/>
            <person name="Gorovsky M.A."/>
            <person name="Keeling P.J."/>
            <person name="Waller R.F."/>
            <person name="Patron N.J."/>
            <person name="Cherry J.M."/>
            <person name="Stover N.A."/>
            <person name="Krieger C.J."/>
            <person name="del Toro C."/>
            <person name="Ryder H.F."/>
            <person name="Williamson S.C."/>
            <person name="Barbeau R.A."/>
            <person name="Hamilton E.P."/>
            <person name="Orias E."/>
        </authorList>
    </citation>
    <scope>NUCLEOTIDE SEQUENCE [LARGE SCALE GENOMIC DNA]</scope>
    <source>
        <strain evidence="4">SB210</strain>
    </source>
</reference>